<dbReference type="Proteomes" id="UP000037904">
    <property type="component" value="Unassembled WGS sequence"/>
</dbReference>
<comment type="caution">
    <text evidence="5">The sequence shown here is derived from an EMBL/GenBank/DDBJ whole genome shotgun (WGS) entry which is preliminary data.</text>
</comment>
<dbReference type="PROSITE" id="PS50404">
    <property type="entry name" value="GST_NTER"/>
    <property type="match status" value="1"/>
</dbReference>
<dbReference type="EMBL" id="JXCE01000561">
    <property type="protein sequence ID" value="KPA36719.1"/>
    <property type="molecule type" value="Genomic_DNA"/>
</dbReference>
<dbReference type="InterPro" id="IPR004046">
    <property type="entry name" value="GST_C"/>
</dbReference>
<dbReference type="CDD" id="cd10291">
    <property type="entry name" value="GST_C_YfcG_like"/>
    <property type="match status" value="1"/>
</dbReference>
<dbReference type="Gene3D" id="1.20.1050.10">
    <property type="match status" value="1"/>
</dbReference>
<dbReference type="InterPro" id="IPR036282">
    <property type="entry name" value="Glutathione-S-Trfase_C_sf"/>
</dbReference>
<name>A0A0M9ENL7_FUSLA</name>
<dbReference type="InterPro" id="IPR040079">
    <property type="entry name" value="Glutathione_S-Trfase"/>
</dbReference>
<accession>A0A0M9ENL7</accession>
<gene>
    <name evidence="5" type="ORF">FLAG1_10490</name>
</gene>
<evidence type="ECO:0000259" key="3">
    <source>
        <dbReference type="PROSITE" id="PS50404"/>
    </source>
</evidence>
<dbReference type="SFLD" id="SFLDS00019">
    <property type="entry name" value="Glutathione_Transferase_(cytos"/>
    <property type="match status" value="1"/>
</dbReference>
<dbReference type="Pfam" id="PF00043">
    <property type="entry name" value="GST_C"/>
    <property type="match status" value="1"/>
</dbReference>
<feature type="domain" description="GST N-terminal" evidence="3">
    <location>
        <begin position="4"/>
        <end position="90"/>
    </location>
</feature>
<feature type="domain" description="GST C-terminal" evidence="4">
    <location>
        <begin position="97"/>
        <end position="220"/>
    </location>
</feature>
<evidence type="ECO:0000313" key="5">
    <source>
        <dbReference type="EMBL" id="KPA36719.1"/>
    </source>
</evidence>
<dbReference type="AlphaFoldDB" id="A0A0M9ENL7"/>
<dbReference type="InterPro" id="IPR004045">
    <property type="entry name" value="Glutathione_S-Trfase_N"/>
</dbReference>
<dbReference type="SUPFAM" id="SSF52833">
    <property type="entry name" value="Thioredoxin-like"/>
    <property type="match status" value="1"/>
</dbReference>
<sequence>MGVKTDITLYTEGTPNGLKVSIALEELGLDYKVVTLDFSKHEQKEPWFLDINPNGRIPAITDKDVNGREVKIFESGAILEYLVANYDKDHKISYAYKSREHWETTSWLMWQVSGLGPIQGQANHFTRYAPEKLKYPINRYVSESHRLYRTLDQQLAKNGTGYIVGDKLTVADIAVWPWVAAHNFSGLPDVMKYTHVKKWFDNLLKRPGFEAGRNVPRPHFHITLNNLPESELGKFAEPGIKWQNEAREREHTWAFELTHEFRPPLTQSYEFRSDHDSLMS</sequence>
<evidence type="ECO:0000256" key="1">
    <source>
        <dbReference type="ARBA" id="ARBA00007409"/>
    </source>
</evidence>
<dbReference type="PANTHER" id="PTHR44051:SF8">
    <property type="entry name" value="GLUTATHIONE S-TRANSFERASE GSTA"/>
    <property type="match status" value="1"/>
</dbReference>
<evidence type="ECO:0000259" key="4">
    <source>
        <dbReference type="PROSITE" id="PS50405"/>
    </source>
</evidence>
<keyword evidence="6" id="KW-1185">Reference proteome</keyword>
<dbReference type="CDD" id="cd03048">
    <property type="entry name" value="GST_N_Ure2p_like"/>
    <property type="match status" value="1"/>
</dbReference>
<dbReference type="Gene3D" id="3.40.30.10">
    <property type="entry name" value="Glutaredoxin"/>
    <property type="match status" value="1"/>
</dbReference>
<evidence type="ECO:0000256" key="2">
    <source>
        <dbReference type="RuleBase" id="RU003494"/>
    </source>
</evidence>
<dbReference type="PANTHER" id="PTHR44051">
    <property type="entry name" value="GLUTATHIONE S-TRANSFERASE-RELATED"/>
    <property type="match status" value="1"/>
</dbReference>
<dbReference type="InterPro" id="IPR036249">
    <property type="entry name" value="Thioredoxin-like_sf"/>
</dbReference>
<evidence type="ECO:0000313" key="6">
    <source>
        <dbReference type="Proteomes" id="UP000037904"/>
    </source>
</evidence>
<protein>
    <submittedName>
        <fullName evidence="5">Glutathione s-transferase</fullName>
    </submittedName>
</protein>
<keyword evidence="5" id="KW-0808">Transferase</keyword>
<organism evidence="5 6">
    <name type="scientific">Fusarium langsethiae</name>
    <dbReference type="NCBI Taxonomy" id="179993"/>
    <lineage>
        <taxon>Eukaryota</taxon>
        <taxon>Fungi</taxon>
        <taxon>Dikarya</taxon>
        <taxon>Ascomycota</taxon>
        <taxon>Pezizomycotina</taxon>
        <taxon>Sordariomycetes</taxon>
        <taxon>Hypocreomycetidae</taxon>
        <taxon>Hypocreales</taxon>
        <taxon>Nectriaceae</taxon>
        <taxon>Fusarium</taxon>
    </lineage>
</organism>
<dbReference type="GO" id="GO:0016740">
    <property type="term" value="F:transferase activity"/>
    <property type="evidence" value="ECO:0007669"/>
    <property type="project" value="UniProtKB-KW"/>
</dbReference>
<dbReference type="SFLD" id="SFLDG01151">
    <property type="entry name" value="Main.2:_Nu-like"/>
    <property type="match status" value="1"/>
</dbReference>
<proteinExistence type="inferred from homology"/>
<dbReference type="Pfam" id="PF02798">
    <property type="entry name" value="GST_N"/>
    <property type="match status" value="1"/>
</dbReference>
<dbReference type="InterPro" id="IPR010987">
    <property type="entry name" value="Glutathione-S-Trfase_C-like"/>
</dbReference>
<dbReference type="FunFam" id="3.40.30.10:FF:000172">
    <property type="entry name" value="Glutathione S-transferase GstA"/>
    <property type="match status" value="1"/>
</dbReference>
<reference evidence="5 6" key="1">
    <citation type="submission" date="2015-04" db="EMBL/GenBank/DDBJ databases">
        <title>The draft genome sequence of Fusarium langsethiae, a T-2/HT-2 mycotoxin producer.</title>
        <authorList>
            <person name="Lysoe E."/>
            <person name="Divon H.H."/>
            <person name="Terzi V."/>
            <person name="Orru L."/>
            <person name="Lamontanara A."/>
            <person name="Kolseth A.-K."/>
            <person name="Frandsen R.J."/>
            <person name="Nielsen K."/>
            <person name="Thrane U."/>
        </authorList>
    </citation>
    <scope>NUCLEOTIDE SEQUENCE [LARGE SCALE GENOMIC DNA]</scope>
    <source>
        <strain evidence="5 6">Fl201059</strain>
    </source>
</reference>
<dbReference type="PROSITE" id="PS50405">
    <property type="entry name" value="GST_CTER"/>
    <property type="match status" value="1"/>
</dbReference>
<comment type="similarity">
    <text evidence="1 2">Belongs to the GST superfamily.</text>
</comment>
<dbReference type="SFLD" id="SFLDG00358">
    <property type="entry name" value="Main_(cytGST)"/>
    <property type="match status" value="1"/>
</dbReference>
<dbReference type="SUPFAM" id="SSF47616">
    <property type="entry name" value="GST C-terminal domain-like"/>
    <property type="match status" value="1"/>
</dbReference>